<sequence length="189" mass="21377">MADAKEAASKGLDINKRDCWAGLFKNTHNWWHVALRYLGCHSPIEKAAEVYDQCIWKKLERSDAVSPEASGSSSSRKPESNRQKPVSSTSWWAPLFGWSSDPDYINNATTNSVSFQSNNPNAMPDRIGERQLDQPRSRFTLGSFTDEKAKQLRRKTLEGSSFHDMMYHSAIASRLATDISENGDFSDRR</sequence>
<dbReference type="InParanoid" id="A0A7J7BYH7"/>
<feature type="compositionally biased region" description="Low complexity" evidence="1">
    <location>
        <begin position="65"/>
        <end position="75"/>
    </location>
</feature>
<evidence type="ECO:0000256" key="1">
    <source>
        <dbReference type="SAM" id="MobiDB-lite"/>
    </source>
</evidence>
<dbReference type="PANTHER" id="PTHR34198:SF1">
    <property type="entry name" value="OS01G0104300 PROTEIN"/>
    <property type="match status" value="1"/>
</dbReference>
<dbReference type="EMBL" id="JAAARO010000022">
    <property type="protein sequence ID" value="KAF5726912.1"/>
    <property type="molecule type" value="Genomic_DNA"/>
</dbReference>
<dbReference type="AlphaFoldDB" id="A0A7J7BYH7"/>
<comment type="caution">
    <text evidence="2">The sequence shown here is derived from an EMBL/GenBank/DDBJ whole genome shotgun (WGS) entry which is preliminary data.</text>
</comment>
<name>A0A7J7BYH7_TRIWF</name>
<evidence type="ECO:0000313" key="2">
    <source>
        <dbReference type="EMBL" id="KAF5726912.1"/>
    </source>
</evidence>
<organism evidence="2 3">
    <name type="scientific">Tripterygium wilfordii</name>
    <name type="common">Thunder God vine</name>
    <dbReference type="NCBI Taxonomy" id="458696"/>
    <lineage>
        <taxon>Eukaryota</taxon>
        <taxon>Viridiplantae</taxon>
        <taxon>Streptophyta</taxon>
        <taxon>Embryophyta</taxon>
        <taxon>Tracheophyta</taxon>
        <taxon>Spermatophyta</taxon>
        <taxon>Magnoliopsida</taxon>
        <taxon>eudicotyledons</taxon>
        <taxon>Gunneridae</taxon>
        <taxon>Pentapetalae</taxon>
        <taxon>rosids</taxon>
        <taxon>fabids</taxon>
        <taxon>Celastrales</taxon>
        <taxon>Celastraceae</taxon>
        <taxon>Tripterygium</taxon>
    </lineage>
</organism>
<protein>
    <submittedName>
        <fullName evidence="2">Uncharacterized protein</fullName>
    </submittedName>
</protein>
<accession>A0A7J7BYH7</accession>
<gene>
    <name evidence="2" type="ORF">HS088_TW22G00597</name>
</gene>
<dbReference type="PANTHER" id="PTHR34198">
    <property type="entry name" value="OS01G0175100 PROTEIN"/>
    <property type="match status" value="1"/>
</dbReference>
<dbReference type="Proteomes" id="UP000593562">
    <property type="component" value="Unassembled WGS sequence"/>
</dbReference>
<feature type="region of interest" description="Disordered" evidence="1">
    <location>
        <begin position="65"/>
        <end position="88"/>
    </location>
</feature>
<keyword evidence="3" id="KW-1185">Reference proteome</keyword>
<reference evidence="2 3" key="1">
    <citation type="journal article" date="2020" name="Nat. Commun.">
        <title>Genome of Tripterygium wilfordii and identification of cytochrome P450 involved in triptolide biosynthesis.</title>
        <authorList>
            <person name="Tu L."/>
            <person name="Su P."/>
            <person name="Zhang Z."/>
            <person name="Gao L."/>
            <person name="Wang J."/>
            <person name="Hu T."/>
            <person name="Zhou J."/>
            <person name="Zhang Y."/>
            <person name="Zhao Y."/>
            <person name="Liu Y."/>
            <person name="Song Y."/>
            <person name="Tong Y."/>
            <person name="Lu Y."/>
            <person name="Yang J."/>
            <person name="Xu C."/>
            <person name="Jia M."/>
            <person name="Peters R.J."/>
            <person name="Huang L."/>
            <person name="Gao W."/>
        </authorList>
    </citation>
    <scope>NUCLEOTIDE SEQUENCE [LARGE SCALE GENOMIC DNA]</scope>
    <source>
        <strain evidence="3">cv. XIE 37</strain>
        <tissue evidence="2">Leaf</tissue>
    </source>
</reference>
<proteinExistence type="predicted"/>
<dbReference type="FunCoup" id="A0A7J7BYH7">
    <property type="interactions" value="629"/>
</dbReference>
<evidence type="ECO:0000313" key="3">
    <source>
        <dbReference type="Proteomes" id="UP000593562"/>
    </source>
</evidence>